<dbReference type="InterPro" id="IPR006311">
    <property type="entry name" value="TAT_signal"/>
</dbReference>
<dbReference type="Pfam" id="PF05506">
    <property type="entry name" value="PLipase_C_C"/>
    <property type="match status" value="2"/>
</dbReference>
<evidence type="ECO:0000256" key="3">
    <source>
        <dbReference type="ARBA" id="ARBA00022801"/>
    </source>
</evidence>
<comment type="caution">
    <text evidence="6">The sequence shown here is derived from an EMBL/GenBank/DDBJ whole genome shotgun (WGS) entry which is preliminary data.</text>
</comment>
<feature type="signal peptide" evidence="4">
    <location>
        <begin position="1"/>
        <end position="27"/>
    </location>
</feature>
<evidence type="ECO:0000313" key="6">
    <source>
        <dbReference type="EMBL" id="MBU2759029.1"/>
    </source>
</evidence>
<comment type="similarity">
    <text evidence="1">Belongs to the bacterial phospholipase C family.</text>
</comment>
<dbReference type="PANTHER" id="PTHR31956:SF1">
    <property type="entry name" value="NON-SPECIFIC PHOSPHOLIPASE C1"/>
    <property type="match status" value="1"/>
</dbReference>
<evidence type="ECO:0000256" key="4">
    <source>
        <dbReference type="SAM" id="SignalP"/>
    </source>
</evidence>
<dbReference type="PANTHER" id="PTHR31956">
    <property type="entry name" value="NON-SPECIFIC PHOSPHOLIPASE C4-RELATED"/>
    <property type="match status" value="1"/>
</dbReference>
<evidence type="ECO:0000256" key="2">
    <source>
        <dbReference type="ARBA" id="ARBA00012018"/>
    </source>
</evidence>
<gene>
    <name evidence="6" type="ORF">HAP95_02245</name>
</gene>
<protein>
    <recommendedName>
        <fullName evidence="2">phospholipase C</fullName>
        <ecNumber evidence="2">3.1.4.3</ecNumber>
    </recommendedName>
</protein>
<proteinExistence type="inferred from homology"/>
<feature type="domain" description="Bacterial phospholipase C C-terminal" evidence="5">
    <location>
        <begin position="508"/>
        <end position="589"/>
    </location>
</feature>
<evidence type="ECO:0000256" key="1">
    <source>
        <dbReference type="ARBA" id="ARBA00009717"/>
    </source>
</evidence>
<dbReference type="InterPro" id="IPR007312">
    <property type="entry name" value="Phosphoesterase"/>
</dbReference>
<dbReference type="PROSITE" id="PS51318">
    <property type="entry name" value="TAT"/>
    <property type="match status" value="1"/>
</dbReference>
<name>A0ABS5ZV28_9PROT</name>
<dbReference type="InterPro" id="IPR008475">
    <property type="entry name" value="PLipase_C_C"/>
</dbReference>
<keyword evidence="3" id="KW-0378">Hydrolase</keyword>
<dbReference type="CDD" id="cd16014">
    <property type="entry name" value="PLC"/>
    <property type="match status" value="1"/>
</dbReference>
<dbReference type="InterPro" id="IPR017850">
    <property type="entry name" value="Alkaline_phosphatase_core_sf"/>
</dbReference>
<dbReference type="EMBL" id="JAAOMP010000028">
    <property type="protein sequence ID" value="MBU2759029.1"/>
    <property type="molecule type" value="Genomic_DNA"/>
</dbReference>
<dbReference type="Pfam" id="PF04185">
    <property type="entry name" value="Phosphoesterase"/>
    <property type="match status" value="1"/>
</dbReference>
<dbReference type="RefSeq" id="WP_215882778.1">
    <property type="nucleotide sequence ID" value="NZ_JAAOMP010000028.1"/>
</dbReference>
<feature type="domain" description="Bacterial phospholipase C C-terminal" evidence="5">
    <location>
        <begin position="601"/>
        <end position="672"/>
    </location>
</feature>
<keyword evidence="7" id="KW-1185">Reference proteome</keyword>
<dbReference type="NCBIfam" id="TIGR03396">
    <property type="entry name" value="PC_PLC"/>
    <property type="match status" value="1"/>
</dbReference>
<evidence type="ECO:0000259" key="5">
    <source>
        <dbReference type="Pfam" id="PF05506"/>
    </source>
</evidence>
<accession>A0ABS5ZV28</accession>
<feature type="chain" id="PRO_5046268685" description="phospholipase C" evidence="4">
    <location>
        <begin position="28"/>
        <end position="691"/>
    </location>
</feature>
<evidence type="ECO:0000313" key="7">
    <source>
        <dbReference type="Proteomes" id="UP000755654"/>
    </source>
</evidence>
<keyword evidence="4" id="KW-0732">Signal</keyword>
<dbReference type="EC" id="3.1.4.3" evidence="2"/>
<organism evidence="6 7">
    <name type="scientific">Acidithiobacillus sulfurivorans</name>
    <dbReference type="NCBI Taxonomy" id="1958756"/>
    <lineage>
        <taxon>Bacteria</taxon>
        <taxon>Pseudomonadati</taxon>
        <taxon>Pseudomonadota</taxon>
        <taxon>Acidithiobacillia</taxon>
        <taxon>Acidithiobacillales</taxon>
        <taxon>Acidithiobacillaceae</taxon>
        <taxon>Acidithiobacillus</taxon>
    </lineage>
</organism>
<dbReference type="InterPro" id="IPR017767">
    <property type="entry name" value="PC-PLC"/>
</dbReference>
<sequence length="691" mass="77014">MRRRDFLKSLGAGATLTAFLGSSVARAAMLPALGRSGTLEDVEHIVVFMQENRSFDHYFGHLSGVRGYNDRFPLKLPDGKPVWFQGRMDDPTRPILPFHFNTHKTSAQFLQDLDHSWASQHGAIAGGLMNAWPLNKTDMTMGYFQRQDIPFHYALADHFTICDHYFASIAGPTSPNRSMLFTGTIDPEGKQGGPFIDDNTWDYNPLNKREPALKPFTWTTYAERLQDAGISWCVYQEGRDSDDGTYQDPFKGNFGDNALAWFKPFAGASTSDELYQRGMAGGGLARLQADVRLNRLPQVSWIVTPAGYSEHPSYPPAYGAIYIARVLDALTSNPEVWGKTVVLLDYDENDGFFDHVTPPQPPTPVRPGKSTVSTEGMVHDHINPDWPVLYSADQLPYGLGPRTPMTVISPWSKGGYVCSEVFDHTSVIRFIEKRFGVSEPNIAPWRRAVCGDLTSAFDFSRADERKVPLPSTANYVATVHHESTLPAPVVPEHTESIIPQESGLRKRRALAYATEVRLEASRRGVRLHMHNPSDLGVVCTAYWDGSHELPHHYTIGAGAKLKDEMMLPKDQKLALTVYGPDSYIRKIMGTGPSTLHIDTQGTQTGNIRVLLYNAGADTLPIEVMDPVYGQGTRKIQLAAGQTQELHWNLQPSHHWYDLIVSTPQHHWRMAGHVENGHESFSDPANIAPVLI</sequence>
<dbReference type="Gene3D" id="3.40.720.10">
    <property type="entry name" value="Alkaline Phosphatase, subunit A"/>
    <property type="match status" value="2"/>
</dbReference>
<dbReference type="Proteomes" id="UP000755654">
    <property type="component" value="Unassembled WGS sequence"/>
</dbReference>
<reference evidence="6 7" key="1">
    <citation type="journal article" date="2021" name="ISME J.">
        <title>Genomic evolution of the class Acidithiobacillia: deep-branching Proteobacteria living in extreme acidic conditions.</title>
        <authorList>
            <person name="Moya-Beltran A."/>
            <person name="Beard S."/>
            <person name="Rojas-Villalobos C."/>
            <person name="Issotta F."/>
            <person name="Gallardo Y."/>
            <person name="Ulloa R."/>
            <person name="Giaveno A."/>
            <person name="Degli Esposti M."/>
            <person name="Johnson D.B."/>
            <person name="Quatrini R."/>
        </authorList>
    </citation>
    <scope>NUCLEOTIDE SEQUENCE [LARGE SCALE GENOMIC DNA]</scope>
    <source>
        <strain evidence="6 7">RW2</strain>
    </source>
</reference>